<evidence type="ECO:0000313" key="2">
    <source>
        <dbReference type="EMBL" id="BBM52640.1"/>
    </source>
</evidence>
<protein>
    <submittedName>
        <fullName evidence="2">GTP-binding protein HSR1-related protein</fullName>
    </submittedName>
</protein>
<feature type="transmembrane region" description="Helical" evidence="1">
    <location>
        <begin position="49"/>
        <end position="72"/>
    </location>
</feature>
<proteinExistence type="predicted"/>
<sequence length="76" mass="7643">MWTDNDDLKDYRKGILEKFVESVAKGAMLGGAIGEILGSFAGLGGIGRIVGSVVGIGLGIAGSLVSGVVDFLGGIF</sequence>
<keyword evidence="1" id="KW-0812">Transmembrane</keyword>
<keyword evidence="1" id="KW-1133">Transmembrane helix</keyword>
<evidence type="ECO:0000313" key="3">
    <source>
        <dbReference type="Proteomes" id="UP000321378"/>
    </source>
</evidence>
<reference evidence="2 3" key="1">
    <citation type="submission" date="2019-07" db="EMBL/GenBank/DDBJ databases">
        <title>Complete Genome Sequence of Leptotrichia trevisanii Strain JMUB3935.</title>
        <authorList>
            <person name="Watanabe S."/>
            <person name="Cui L."/>
        </authorList>
    </citation>
    <scope>NUCLEOTIDE SEQUENCE [LARGE SCALE GENOMIC DNA]</scope>
    <source>
        <strain evidence="2 3">JMUB3935</strain>
    </source>
</reference>
<keyword evidence="1" id="KW-0472">Membrane</keyword>
<dbReference type="EMBL" id="AP019840">
    <property type="protein sequence ID" value="BBM52640.1"/>
    <property type="molecule type" value="Genomic_DNA"/>
</dbReference>
<dbReference type="AlphaFoldDB" id="A0A510KLP7"/>
<accession>A0A510KLP7</accession>
<dbReference type="RefSeq" id="WP_146996968.1">
    <property type="nucleotide sequence ID" value="NZ_AP019840.1"/>
</dbReference>
<evidence type="ECO:0000256" key="1">
    <source>
        <dbReference type="SAM" id="Phobius"/>
    </source>
</evidence>
<name>A0A510KLP7_9FUSO</name>
<organism evidence="2 3">
    <name type="scientific">Leptotrichia trevisanii</name>
    <dbReference type="NCBI Taxonomy" id="109328"/>
    <lineage>
        <taxon>Bacteria</taxon>
        <taxon>Fusobacteriati</taxon>
        <taxon>Fusobacteriota</taxon>
        <taxon>Fusobacteriia</taxon>
        <taxon>Fusobacteriales</taxon>
        <taxon>Leptotrichiaceae</taxon>
        <taxon>Leptotrichia</taxon>
    </lineage>
</organism>
<dbReference type="STRING" id="1122173.GCA_000482505_00801"/>
<dbReference type="Proteomes" id="UP000321378">
    <property type="component" value="Chromosome"/>
</dbReference>
<gene>
    <name evidence="2" type="ORF">JMUB3935_1619</name>
</gene>